<dbReference type="InterPro" id="IPR053134">
    <property type="entry name" value="RNA-dir_DNA_polymerase"/>
</dbReference>
<proteinExistence type="predicted"/>
<dbReference type="InterPro" id="IPR043502">
    <property type="entry name" value="DNA/RNA_pol_sf"/>
</dbReference>
<dbReference type="InterPro" id="IPR043128">
    <property type="entry name" value="Rev_trsase/Diguanyl_cyclase"/>
</dbReference>
<dbReference type="Pfam" id="PF00078">
    <property type="entry name" value="RVT_1"/>
    <property type="match status" value="1"/>
</dbReference>
<dbReference type="CDD" id="cd01647">
    <property type="entry name" value="RT_LTR"/>
    <property type="match status" value="1"/>
</dbReference>
<accession>A0AAV5JV92</accession>
<dbReference type="Pfam" id="PF17919">
    <property type="entry name" value="RT_RNaseH_2"/>
    <property type="match status" value="1"/>
</dbReference>
<protein>
    <recommendedName>
        <fullName evidence="5">Reverse transcriptase/retrotransposon-derived protein RNase H-like domain-containing protein</fullName>
    </recommendedName>
</protein>
<reference evidence="3 4" key="1">
    <citation type="journal article" date="2021" name="Commun. Biol.">
        <title>The genome of Shorea leprosula (Dipterocarpaceae) highlights the ecological relevance of drought in aseasonal tropical rainforests.</title>
        <authorList>
            <person name="Ng K.K.S."/>
            <person name="Kobayashi M.J."/>
            <person name="Fawcett J.A."/>
            <person name="Hatakeyama M."/>
            <person name="Paape T."/>
            <person name="Ng C.H."/>
            <person name="Ang C.C."/>
            <person name="Tnah L.H."/>
            <person name="Lee C.T."/>
            <person name="Nishiyama T."/>
            <person name="Sese J."/>
            <person name="O'Brien M.J."/>
            <person name="Copetti D."/>
            <person name="Mohd Noor M.I."/>
            <person name="Ong R.C."/>
            <person name="Putra M."/>
            <person name="Sireger I.Z."/>
            <person name="Indrioko S."/>
            <person name="Kosugi Y."/>
            <person name="Izuno A."/>
            <person name="Isagi Y."/>
            <person name="Lee S.L."/>
            <person name="Shimizu K.K."/>
        </authorList>
    </citation>
    <scope>NUCLEOTIDE SEQUENCE [LARGE SCALE GENOMIC DNA]</scope>
    <source>
        <strain evidence="3">214</strain>
    </source>
</reference>
<feature type="domain" description="Reverse transcriptase" evidence="1">
    <location>
        <begin position="221"/>
        <end position="379"/>
    </location>
</feature>
<dbReference type="AlphaFoldDB" id="A0AAV5JV92"/>
<evidence type="ECO:0008006" key="5">
    <source>
        <dbReference type="Google" id="ProtNLM"/>
    </source>
</evidence>
<comment type="caution">
    <text evidence="3">The sequence shown here is derived from an EMBL/GenBank/DDBJ whole genome shotgun (WGS) entry which is preliminary data.</text>
</comment>
<evidence type="ECO:0000259" key="2">
    <source>
        <dbReference type="Pfam" id="PF17919"/>
    </source>
</evidence>
<keyword evidence="4" id="KW-1185">Reference proteome</keyword>
<sequence length="602" mass="68088">MFSKYHAMLENIGISQFARLLNAARRTAISVKAISIGKSMAKSTEKKTTAHTLALCPWPRTRAECLTLKVGNKILAKHLDSFGEADHLISPEELPTLHEAQPMLTSLESLKAINLGDDLANPKHVHISTTLSIDEKVKMINLLREYKDVFAWNYDKMLGLNPALVAHSLNVDLNMKPVVQPNRAFHPKVTLKIKEEVEKLLAAGFIKPTKKPTWLANIVPIQKKNGQIKCCVDFRDLNKACPKDEFVVPNMDVLMDNMASCEMYSLMDGSSRYNQVSMCLSNVEKIAFRTPIGNFYYVVMSFRLKNAKATYQRVMVAIFHDFIHLYIEIYIDDIVMKSKIRLGHFDVLRKVFNRCRLYKLKMNLVKCAFDVSVRKFLGFLVSKHDISADLANPLLKKGAAFTWIEERQGAFSHLQNLMHKLPTISIPVQGRPLKVYLSTSDKAMSALVAQDDQEGKEQPIYYVSRNLTSVESRYNSSPSLSPSNTGVQYPISYEVSSGEVATTQEIEEEWIPRLKGLGLALFLEMTKAMTWCFHSSLISSAQTTPRSRKLILSALLWLKSQHLKQSFASIRYEQGPRMENRLADALATIASRVFMAKNPFSV</sequence>
<organism evidence="3 4">
    <name type="scientific">Rubroshorea leprosula</name>
    <dbReference type="NCBI Taxonomy" id="152421"/>
    <lineage>
        <taxon>Eukaryota</taxon>
        <taxon>Viridiplantae</taxon>
        <taxon>Streptophyta</taxon>
        <taxon>Embryophyta</taxon>
        <taxon>Tracheophyta</taxon>
        <taxon>Spermatophyta</taxon>
        <taxon>Magnoliopsida</taxon>
        <taxon>eudicotyledons</taxon>
        <taxon>Gunneridae</taxon>
        <taxon>Pentapetalae</taxon>
        <taxon>rosids</taxon>
        <taxon>malvids</taxon>
        <taxon>Malvales</taxon>
        <taxon>Dipterocarpaceae</taxon>
        <taxon>Rubroshorea</taxon>
    </lineage>
</organism>
<dbReference type="InterPro" id="IPR041577">
    <property type="entry name" value="RT_RNaseH_2"/>
</dbReference>
<dbReference type="PANTHER" id="PTHR24559:SF439">
    <property type="entry name" value="RETROTRANSPOSON, UNCLASSIFIED-LIKE PROTEIN"/>
    <property type="match status" value="1"/>
</dbReference>
<dbReference type="PANTHER" id="PTHR24559">
    <property type="entry name" value="TRANSPOSON TY3-I GAG-POL POLYPROTEIN"/>
    <property type="match status" value="1"/>
</dbReference>
<dbReference type="EMBL" id="BPVZ01000043">
    <property type="protein sequence ID" value="GKV15512.1"/>
    <property type="molecule type" value="Genomic_DNA"/>
</dbReference>
<dbReference type="InterPro" id="IPR000477">
    <property type="entry name" value="RT_dom"/>
</dbReference>
<evidence type="ECO:0000313" key="3">
    <source>
        <dbReference type="EMBL" id="GKV15512.1"/>
    </source>
</evidence>
<dbReference type="Gene3D" id="3.10.10.10">
    <property type="entry name" value="HIV Type 1 Reverse Transcriptase, subunit A, domain 1"/>
    <property type="match status" value="1"/>
</dbReference>
<name>A0AAV5JV92_9ROSI</name>
<dbReference type="Proteomes" id="UP001054252">
    <property type="component" value="Unassembled WGS sequence"/>
</dbReference>
<feature type="domain" description="Reverse transcriptase/retrotransposon-derived protein RNase H-like" evidence="2">
    <location>
        <begin position="403"/>
        <end position="475"/>
    </location>
</feature>
<evidence type="ECO:0000313" key="4">
    <source>
        <dbReference type="Proteomes" id="UP001054252"/>
    </source>
</evidence>
<dbReference type="Gene3D" id="3.30.70.270">
    <property type="match status" value="1"/>
</dbReference>
<gene>
    <name evidence="3" type="ORF">SLEP1_g26299</name>
</gene>
<evidence type="ECO:0000259" key="1">
    <source>
        <dbReference type="Pfam" id="PF00078"/>
    </source>
</evidence>
<dbReference type="SUPFAM" id="SSF56672">
    <property type="entry name" value="DNA/RNA polymerases"/>
    <property type="match status" value="1"/>
</dbReference>